<feature type="region of interest" description="Disordered" evidence="8">
    <location>
        <begin position="31"/>
        <end position="51"/>
    </location>
</feature>
<feature type="compositionally biased region" description="Basic and acidic residues" evidence="8">
    <location>
        <begin position="322"/>
        <end position="337"/>
    </location>
</feature>
<evidence type="ECO:0000256" key="6">
    <source>
        <dbReference type="ARBA" id="ARBA00023242"/>
    </source>
</evidence>
<evidence type="ECO:0000256" key="8">
    <source>
        <dbReference type="SAM" id="MobiDB-lite"/>
    </source>
</evidence>
<feature type="domain" description="C2H2-type" evidence="9">
    <location>
        <begin position="442"/>
        <end position="469"/>
    </location>
</feature>
<dbReference type="eggNOG" id="KOG1721">
    <property type="taxonomic scope" value="Eukaryota"/>
</dbReference>
<dbReference type="SMART" id="SM00355">
    <property type="entry name" value="ZnF_C2H2"/>
    <property type="match status" value="2"/>
</dbReference>
<dbReference type="PROSITE" id="PS50157">
    <property type="entry name" value="ZINC_FINGER_C2H2_2"/>
    <property type="match status" value="2"/>
</dbReference>
<keyword evidence="6" id="KW-0539">Nucleus</keyword>
<accession>G0WEA8</accession>
<feature type="region of interest" description="Disordered" evidence="8">
    <location>
        <begin position="384"/>
        <end position="406"/>
    </location>
</feature>
<evidence type="ECO:0000256" key="4">
    <source>
        <dbReference type="ARBA" id="ARBA00022771"/>
    </source>
</evidence>
<evidence type="ECO:0000313" key="11">
    <source>
        <dbReference type="Proteomes" id="UP000000689"/>
    </source>
</evidence>
<dbReference type="PROSITE" id="PS00028">
    <property type="entry name" value="ZINC_FINGER_C2H2_1"/>
    <property type="match status" value="2"/>
</dbReference>
<feature type="region of interest" description="Disordered" evidence="8">
    <location>
        <begin position="278"/>
        <end position="298"/>
    </location>
</feature>
<feature type="compositionally biased region" description="Polar residues" evidence="8">
    <location>
        <begin position="248"/>
        <end position="260"/>
    </location>
</feature>
<protein>
    <recommendedName>
        <fullName evidence="9">C2H2-type domain-containing protein</fullName>
    </recommendedName>
</protein>
<comment type="subcellular location">
    <subcellularLocation>
        <location evidence="1">Nucleus</location>
    </subcellularLocation>
</comment>
<dbReference type="GO" id="GO:1990527">
    <property type="term" value="C:Tec1p-Ste12p-Dig1p complex"/>
    <property type="evidence" value="ECO:0007669"/>
    <property type="project" value="TreeGrafter"/>
</dbReference>
<dbReference type="PANTHER" id="PTHR47427">
    <property type="entry name" value="PROTEIN STE12"/>
    <property type="match status" value="1"/>
</dbReference>
<evidence type="ECO:0000256" key="2">
    <source>
        <dbReference type="ARBA" id="ARBA00022723"/>
    </source>
</evidence>
<keyword evidence="11" id="KW-1185">Reference proteome</keyword>
<feature type="domain" description="C2H2-type" evidence="9">
    <location>
        <begin position="413"/>
        <end position="441"/>
    </location>
</feature>
<dbReference type="GO" id="GO:1990526">
    <property type="term" value="C:Ste12p-Dig1p-Dig2p complex"/>
    <property type="evidence" value="ECO:0007669"/>
    <property type="project" value="TreeGrafter"/>
</dbReference>
<evidence type="ECO:0000256" key="5">
    <source>
        <dbReference type="ARBA" id="ARBA00022833"/>
    </source>
</evidence>
<organism evidence="10 11">
    <name type="scientific">Naumovozyma dairenensis (strain ATCC 10597 / BCRC 20456 / CBS 421 / NBRC 0211 / NRRL Y-12639)</name>
    <name type="common">Saccharomyces dairenensis</name>
    <dbReference type="NCBI Taxonomy" id="1071378"/>
    <lineage>
        <taxon>Eukaryota</taxon>
        <taxon>Fungi</taxon>
        <taxon>Dikarya</taxon>
        <taxon>Ascomycota</taxon>
        <taxon>Saccharomycotina</taxon>
        <taxon>Saccharomycetes</taxon>
        <taxon>Saccharomycetales</taxon>
        <taxon>Saccharomycetaceae</taxon>
        <taxon>Naumovozyma</taxon>
    </lineage>
</organism>
<evidence type="ECO:0000313" key="10">
    <source>
        <dbReference type="EMBL" id="CCD26119.2"/>
    </source>
</evidence>
<name>G0WEA8_NAUDC</name>
<dbReference type="InterPro" id="IPR052127">
    <property type="entry name" value="STE12_transcription_factor"/>
</dbReference>
<keyword evidence="4 7" id="KW-0863">Zinc-finger</keyword>
<feature type="compositionally biased region" description="Low complexity" evidence="8">
    <location>
        <begin position="279"/>
        <end position="294"/>
    </location>
</feature>
<dbReference type="Pfam" id="PF00096">
    <property type="entry name" value="zf-C2H2"/>
    <property type="match status" value="2"/>
</dbReference>
<feature type="region of interest" description="Disordered" evidence="8">
    <location>
        <begin position="149"/>
        <end position="170"/>
    </location>
</feature>
<reference evidence="10 11" key="1">
    <citation type="journal article" date="2011" name="Proc. Natl. Acad. Sci. U.S.A.">
        <title>Evolutionary erosion of yeast sex chromosomes by mating-type switching accidents.</title>
        <authorList>
            <person name="Gordon J.L."/>
            <person name="Armisen D."/>
            <person name="Proux-Wera E."/>
            <person name="Oheigeartaigh S.S."/>
            <person name="Byrne K.P."/>
            <person name="Wolfe K.H."/>
        </authorList>
    </citation>
    <scope>NUCLEOTIDE SEQUENCE [LARGE SCALE GENOMIC DNA]</scope>
    <source>
        <strain evidence="11">ATCC 10597 / BCRC 20456 / CBS 421 / NBRC 0211 / NRRL Y-12639</strain>
    </source>
</reference>
<keyword evidence="3" id="KW-0677">Repeat</keyword>
<evidence type="ECO:0000259" key="9">
    <source>
        <dbReference type="PROSITE" id="PS50157"/>
    </source>
</evidence>
<dbReference type="InterPro" id="IPR036236">
    <property type="entry name" value="Znf_C2H2_sf"/>
</dbReference>
<dbReference type="GO" id="GO:0005634">
    <property type="term" value="C:nucleus"/>
    <property type="evidence" value="ECO:0007669"/>
    <property type="project" value="UniProtKB-SubCell"/>
</dbReference>
<dbReference type="GO" id="GO:0003700">
    <property type="term" value="F:DNA-binding transcription factor activity"/>
    <property type="evidence" value="ECO:0007669"/>
    <property type="project" value="TreeGrafter"/>
</dbReference>
<dbReference type="GeneID" id="11495619"/>
<feature type="region of interest" description="Disordered" evidence="8">
    <location>
        <begin position="223"/>
        <end position="260"/>
    </location>
</feature>
<dbReference type="STRING" id="1071378.G0WEA8"/>
<keyword evidence="2" id="KW-0479">Metal-binding</keyword>
<gene>
    <name evidence="10" type="primary">NDAI0G03420</name>
    <name evidence="10" type="ordered locus">NDAI_0G03420</name>
</gene>
<dbReference type="SUPFAM" id="SSF57667">
    <property type="entry name" value="beta-beta-alpha zinc fingers"/>
    <property type="match status" value="1"/>
</dbReference>
<dbReference type="EMBL" id="HE580273">
    <property type="protein sequence ID" value="CCD26119.2"/>
    <property type="molecule type" value="Genomic_DNA"/>
</dbReference>
<sequence>MIIKEESKSPDLSKPFANLFQQNLIQLGQESHHVSQNDGTRSTNNDRSDSTYEDRIDKFCTQSDEAFRTFFESFCVSLDGSDNDTTTTAASKNNFNNLNLHTRDYISNYDAGSIDQKLNLDMDFVPKSLDMDLGLGGFDFDFNLVNDSNNTKSSSNSNNNSNETPLTTNVSTTCNSIKNYSTNNKQDVPLVSESIDNFQRLISMEEKKLNSATVLTPSIVTSTRNSNNMFNRNNNSNLPNLLEGPSPTSKENNNDDAGTNTKIELPLSIAASVNDISSNNNRKVANNNNNNNNNSISGILPKEEGSLVDFTLPNWSDFATKLEEGNGKNTPVKKENSDNITNNFPIKNNNKNHNSNNKKITVKELRSISLSPKSTFRERFSGPISIPIQPINSNRPKPRGRKPSIVPDGSKQFLCTICSRRFRRQEHMKRHIRTIHFQERPYTCYVCEKTFSRSDNLNQHLRTHTRNYEVKHPPLFNYDHRSSI</sequence>
<dbReference type="GO" id="GO:0008270">
    <property type="term" value="F:zinc ion binding"/>
    <property type="evidence" value="ECO:0007669"/>
    <property type="project" value="UniProtKB-KW"/>
</dbReference>
<feature type="compositionally biased region" description="Low complexity" evidence="8">
    <location>
        <begin position="384"/>
        <end position="395"/>
    </location>
</feature>
<proteinExistence type="predicted"/>
<evidence type="ECO:0000256" key="1">
    <source>
        <dbReference type="ARBA" id="ARBA00004123"/>
    </source>
</evidence>
<dbReference type="Proteomes" id="UP000000689">
    <property type="component" value="Chromosome 7"/>
</dbReference>
<evidence type="ECO:0000256" key="3">
    <source>
        <dbReference type="ARBA" id="ARBA00022737"/>
    </source>
</evidence>
<feature type="region of interest" description="Disordered" evidence="8">
    <location>
        <begin position="322"/>
        <end position="358"/>
    </location>
</feature>
<keyword evidence="5" id="KW-0862">Zinc</keyword>
<dbReference type="AlphaFoldDB" id="G0WEA8"/>
<dbReference type="HOGENOM" id="CLU_563911_0_0_1"/>
<dbReference type="FunFam" id="3.30.160.60:FF:001182">
    <property type="entry name" value="Zinc finger, C2H2 type"/>
    <property type="match status" value="1"/>
</dbReference>
<dbReference type="OMA" id="RTHTRNY"/>
<feature type="compositionally biased region" description="Low complexity" evidence="8">
    <location>
        <begin position="225"/>
        <end position="247"/>
    </location>
</feature>
<feature type="compositionally biased region" description="Low complexity" evidence="8">
    <location>
        <begin position="149"/>
        <end position="169"/>
    </location>
</feature>
<dbReference type="Gene3D" id="3.30.160.60">
    <property type="entry name" value="Classic Zinc Finger"/>
    <property type="match status" value="2"/>
</dbReference>
<dbReference type="PANTHER" id="PTHR47427:SF2">
    <property type="entry name" value="C2H2-TYPE DOMAIN-CONTAINING PROTEIN"/>
    <property type="match status" value="1"/>
</dbReference>
<dbReference type="OrthoDB" id="654211at2759"/>
<dbReference type="KEGG" id="ndi:NDAI_0G03420"/>
<evidence type="ECO:0000256" key="7">
    <source>
        <dbReference type="PROSITE-ProRule" id="PRU00042"/>
    </source>
</evidence>
<dbReference type="RefSeq" id="XP_003671362.2">
    <property type="nucleotide sequence ID" value="XM_003671314.2"/>
</dbReference>
<feature type="compositionally biased region" description="Low complexity" evidence="8">
    <location>
        <begin position="339"/>
        <end position="358"/>
    </location>
</feature>
<dbReference type="InterPro" id="IPR013087">
    <property type="entry name" value="Znf_C2H2_type"/>
</dbReference>